<dbReference type="STRING" id="299255.SAMN02745129_1087"/>
<dbReference type="Pfam" id="PF11279">
    <property type="entry name" value="DUF3080"/>
    <property type="match status" value="1"/>
</dbReference>
<evidence type="ECO:0000313" key="1">
    <source>
        <dbReference type="EMBL" id="SHG89941.1"/>
    </source>
</evidence>
<organism evidence="1 2">
    <name type="scientific">Ferrimonas marina</name>
    <dbReference type="NCBI Taxonomy" id="299255"/>
    <lineage>
        <taxon>Bacteria</taxon>
        <taxon>Pseudomonadati</taxon>
        <taxon>Pseudomonadota</taxon>
        <taxon>Gammaproteobacteria</taxon>
        <taxon>Alteromonadales</taxon>
        <taxon>Ferrimonadaceae</taxon>
        <taxon>Ferrimonas</taxon>
    </lineage>
</organism>
<reference evidence="1 2" key="1">
    <citation type="submission" date="2016-11" db="EMBL/GenBank/DDBJ databases">
        <authorList>
            <person name="Jaros S."/>
            <person name="Januszkiewicz K."/>
            <person name="Wedrychowicz H."/>
        </authorList>
    </citation>
    <scope>NUCLEOTIDE SEQUENCE [LARGE SCALE GENOMIC DNA]</scope>
    <source>
        <strain evidence="1 2">DSM 16917</strain>
    </source>
</reference>
<evidence type="ECO:0000313" key="2">
    <source>
        <dbReference type="Proteomes" id="UP000184268"/>
    </source>
</evidence>
<protein>
    <recommendedName>
        <fullName evidence="3">DUF3080 domain-containing protein</fullName>
    </recommendedName>
</protein>
<dbReference type="Proteomes" id="UP000184268">
    <property type="component" value="Unassembled WGS sequence"/>
</dbReference>
<dbReference type="OrthoDB" id="6997572at2"/>
<dbReference type="InterPro" id="IPR021431">
    <property type="entry name" value="DUF3080"/>
</dbReference>
<name>A0A1M5NK95_9GAMM</name>
<dbReference type="PROSITE" id="PS51257">
    <property type="entry name" value="PROKAR_LIPOPROTEIN"/>
    <property type="match status" value="1"/>
</dbReference>
<dbReference type="RefSeq" id="WP_082766536.1">
    <property type="nucleotide sequence ID" value="NZ_FQXG01000001.1"/>
</dbReference>
<proteinExistence type="predicted"/>
<sequence>MRLRWLSLTLVLPLMTGCQRGPETVLDDYLTRLERVLEVERPAPQPPALPSRPARAALQPPASSRVALLDPLSLKPCQVLPLIAEHNAPMGKLALPSGQYRYQRQLLHRLHRCDPSELEPEGVALRQQVVEDRTPQLAQRFGRMLLLSEELWYKLDSSEAPWQWQGDVETEQLLSQLAQYRTQSLALDYPHDSDGQELEALLNQVRASAQPASLHRSMIALMTTLDQASAMLAASGLDSCSRQEAEILPNLLVAIYGKRVQPLLAQVQRSDQALTGPLRDLLQPVPDKAFFTFYLSSENSSLRAKYRSSVDRHTDHWQRKIAQCGGLPGQQSDNRPGT</sequence>
<keyword evidence="2" id="KW-1185">Reference proteome</keyword>
<dbReference type="EMBL" id="FQXG01000001">
    <property type="protein sequence ID" value="SHG89941.1"/>
    <property type="molecule type" value="Genomic_DNA"/>
</dbReference>
<evidence type="ECO:0008006" key="3">
    <source>
        <dbReference type="Google" id="ProtNLM"/>
    </source>
</evidence>
<dbReference type="AlphaFoldDB" id="A0A1M5NK95"/>
<accession>A0A1M5NK95</accession>
<gene>
    <name evidence="1" type="ORF">SAMN02745129_1087</name>
</gene>